<proteinExistence type="predicted"/>
<protein>
    <submittedName>
        <fullName evidence="2">Uncharacterized protein</fullName>
    </submittedName>
</protein>
<feature type="compositionally biased region" description="Basic and acidic residues" evidence="1">
    <location>
        <begin position="1"/>
        <end position="21"/>
    </location>
</feature>
<dbReference type="AlphaFoldDB" id="A0A9N7UMD6"/>
<evidence type="ECO:0000313" key="2">
    <source>
        <dbReference type="EMBL" id="CAB1432944.1"/>
    </source>
</evidence>
<sequence>MSYLGERQRSTTGDIKDDNARPRSATAAPSAPWHIDSKMKGSLSSSMILNAMTQDSVADSLDRCMLVLETELKWGREGSDMQRTTAGWNRTRVRCWPRPMGGTPYQPS</sequence>
<evidence type="ECO:0000313" key="3">
    <source>
        <dbReference type="Proteomes" id="UP001153269"/>
    </source>
</evidence>
<dbReference type="Proteomes" id="UP001153269">
    <property type="component" value="Unassembled WGS sequence"/>
</dbReference>
<keyword evidence="3" id="KW-1185">Reference proteome</keyword>
<reference evidence="2" key="1">
    <citation type="submission" date="2020-03" db="EMBL/GenBank/DDBJ databases">
        <authorList>
            <person name="Weist P."/>
        </authorList>
    </citation>
    <scope>NUCLEOTIDE SEQUENCE</scope>
</reference>
<organism evidence="2 3">
    <name type="scientific">Pleuronectes platessa</name>
    <name type="common">European plaice</name>
    <dbReference type="NCBI Taxonomy" id="8262"/>
    <lineage>
        <taxon>Eukaryota</taxon>
        <taxon>Metazoa</taxon>
        <taxon>Chordata</taxon>
        <taxon>Craniata</taxon>
        <taxon>Vertebrata</taxon>
        <taxon>Euteleostomi</taxon>
        <taxon>Actinopterygii</taxon>
        <taxon>Neopterygii</taxon>
        <taxon>Teleostei</taxon>
        <taxon>Neoteleostei</taxon>
        <taxon>Acanthomorphata</taxon>
        <taxon>Carangaria</taxon>
        <taxon>Pleuronectiformes</taxon>
        <taxon>Pleuronectoidei</taxon>
        <taxon>Pleuronectidae</taxon>
        <taxon>Pleuronectes</taxon>
    </lineage>
</organism>
<evidence type="ECO:0000256" key="1">
    <source>
        <dbReference type="SAM" id="MobiDB-lite"/>
    </source>
</evidence>
<gene>
    <name evidence="2" type="ORF">PLEPLA_LOCUS21032</name>
</gene>
<dbReference type="EMBL" id="CADEAL010001496">
    <property type="protein sequence ID" value="CAB1432944.1"/>
    <property type="molecule type" value="Genomic_DNA"/>
</dbReference>
<name>A0A9N7UMD6_PLEPL</name>
<feature type="compositionally biased region" description="Low complexity" evidence="1">
    <location>
        <begin position="22"/>
        <end position="32"/>
    </location>
</feature>
<feature type="region of interest" description="Disordered" evidence="1">
    <location>
        <begin position="1"/>
        <end position="37"/>
    </location>
</feature>
<comment type="caution">
    <text evidence="2">The sequence shown here is derived from an EMBL/GenBank/DDBJ whole genome shotgun (WGS) entry which is preliminary data.</text>
</comment>
<accession>A0A9N7UMD6</accession>